<dbReference type="Gene3D" id="3.40.50.300">
    <property type="entry name" value="P-loop containing nucleotide triphosphate hydrolases"/>
    <property type="match status" value="1"/>
</dbReference>
<dbReference type="InterPro" id="IPR027417">
    <property type="entry name" value="P-loop_NTPase"/>
</dbReference>
<proteinExistence type="predicted"/>
<evidence type="ECO:0000256" key="4">
    <source>
        <dbReference type="ARBA" id="ARBA00022840"/>
    </source>
</evidence>
<dbReference type="InterPro" id="IPR017871">
    <property type="entry name" value="ABC_transporter-like_CS"/>
</dbReference>
<keyword evidence="6 7" id="KW-0472">Membrane</keyword>
<dbReference type="SUPFAM" id="SSF52540">
    <property type="entry name" value="P-loop containing nucleoside triphosphate hydrolases"/>
    <property type="match status" value="1"/>
</dbReference>
<dbReference type="Gene3D" id="1.20.1560.10">
    <property type="entry name" value="ABC transporter type 1, transmembrane domain"/>
    <property type="match status" value="1"/>
</dbReference>
<feature type="transmembrane region" description="Helical" evidence="7">
    <location>
        <begin position="151"/>
        <end position="170"/>
    </location>
</feature>
<feature type="transmembrane region" description="Helical" evidence="7">
    <location>
        <begin position="21"/>
        <end position="43"/>
    </location>
</feature>
<dbReference type="InterPro" id="IPR003439">
    <property type="entry name" value="ABC_transporter-like_ATP-bd"/>
</dbReference>
<evidence type="ECO:0000256" key="3">
    <source>
        <dbReference type="ARBA" id="ARBA00022741"/>
    </source>
</evidence>
<dbReference type="PROSITE" id="PS00211">
    <property type="entry name" value="ABC_TRANSPORTER_1"/>
    <property type="match status" value="1"/>
</dbReference>
<evidence type="ECO:0000256" key="1">
    <source>
        <dbReference type="ARBA" id="ARBA00004651"/>
    </source>
</evidence>
<dbReference type="Pfam" id="PF00005">
    <property type="entry name" value="ABC_tran"/>
    <property type="match status" value="1"/>
</dbReference>
<feature type="domain" description="ABC transporter" evidence="8">
    <location>
        <begin position="351"/>
        <end position="586"/>
    </location>
</feature>
<comment type="subcellular location">
    <subcellularLocation>
        <location evidence="1">Cell membrane</location>
        <topology evidence="1">Multi-pass membrane protein</topology>
    </subcellularLocation>
</comment>
<dbReference type="PROSITE" id="PS50893">
    <property type="entry name" value="ABC_TRANSPORTER_2"/>
    <property type="match status" value="1"/>
</dbReference>
<feature type="transmembrane region" description="Helical" evidence="7">
    <location>
        <begin position="73"/>
        <end position="94"/>
    </location>
</feature>
<evidence type="ECO:0000256" key="5">
    <source>
        <dbReference type="ARBA" id="ARBA00022989"/>
    </source>
</evidence>
<keyword evidence="2 7" id="KW-0812">Transmembrane</keyword>
<reference evidence="10" key="1">
    <citation type="submission" date="2021-10" db="EMBL/GenBank/DDBJ databases">
        <authorList>
            <person name="Dean J.D."/>
            <person name="Kim M.K."/>
            <person name="Newey C.N."/>
            <person name="Stoker T.S."/>
            <person name="Thompson D.W."/>
            <person name="Grose J.H."/>
        </authorList>
    </citation>
    <scope>NUCLEOTIDE SEQUENCE</scope>
    <source>
        <strain evidence="10">BT635</strain>
    </source>
</reference>
<dbReference type="EMBL" id="JAJADQ010000014">
    <property type="protein sequence ID" value="MCB2380199.1"/>
    <property type="molecule type" value="Genomic_DNA"/>
</dbReference>
<dbReference type="CDD" id="cd18541">
    <property type="entry name" value="ABC_6TM_TmrB_like"/>
    <property type="match status" value="1"/>
</dbReference>
<protein>
    <submittedName>
        <fullName evidence="10">ABC transporter ATP-binding protein/permease</fullName>
    </submittedName>
</protein>
<evidence type="ECO:0000313" key="10">
    <source>
        <dbReference type="EMBL" id="MCB2380199.1"/>
    </source>
</evidence>
<dbReference type="InterPro" id="IPR003593">
    <property type="entry name" value="AAA+_ATPase"/>
</dbReference>
<evidence type="ECO:0000313" key="11">
    <source>
        <dbReference type="Proteomes" id="UP001165297"/>
    </source>
</evidence>
<dbReference type="SUPFAM" id="SSF90123">
    <property type="entry name" value="ABC transporter transmembrane region"/>
    <property type="match status" value="1"/>
</dbReference>
<name>A0ABS8AMH9_9BACT</name>
<keyword evidence="11" id="KW-1185">Reference proteome</keyword>
<dbReference type="PANTHER" id="PTHR43394:SF1">
    <property type="entry name" value="ATP-BINDING CASSETTE SUB-FAMILY B MEMBER 10, MITOCHONDRIAL"/>
    <property type="match status" value="1"/>
</dbReference>
<dbReference type="Pfam" id="PF00664">
    <property type="entry name" value="ABC_membrane"/>
    <property type="match status" value="1"/>
</dbReference>
<gene>
    <name evidence="10" type="ORF">LGH70_21580</name>
</gene>
<evidence type="ECO:0000256" key="6">
    <source>
        <dbReference type="ARBA" id="ARBA00023136"/>
    </source>
</evidence>
<dbReference type="InterPro" id="IPR036640">
    <property type="entry name" value="ABC1_TM_sf"/>
</dbReference>
<feature type="transmembrane region" description="Helical" evidence="7">
    <location>
        <begin position="255"/>
        <end position="278"/>
    </location>
</feature>
<evidence type="ECO:0000259" key="9">
    <source>
        <dbReference type="PROSITE" id="PS50929"/>
    </source>
</evidence>
<evidence type="ECO:0000256" key="7">
    <source>
        <dbReference type="SAM" id="Phobius"/>
    </source>
</evidence>
<dbReference type="PANTHER" id="PTHR43394">
    <property type="entry name" value="ATP-DEPENDENT PERMEASE MDL1, MITOCHONDRIAL"/>
    <property type="match status" value="1"/>
</dbReference>
<evidence type="ECO:0000256" key="2">
    <source>
        <dbReference type="ARBA" id="ARBA00022692"/>
    </source>
</evidence>
<sequence length="594" mass="67227">MRALSATNKYLYRYKWHFLGGVLFVALSTLLAIFPAQIVRYAFDLVGEGIDLYHLYAGTRAQSGVYELFGRNVLLYGLLIVLMALLRGIFLFFMRQTLIVMSRLVENDQKNEIFQHYQSLPLSFYRRHNTGDLMSRISEDVGRVRMYIGPALMYFMQLVILFLLIIPLMLMVNVKLTLYTLIPLPILSVSIYYVNNLIERKSDEIQRSLAAMTTFVQESFSGIRVLKSFVREDDSHQQFTAASDNYKEKSLSLNFVNSLFFPLILFLIGISTIVTVWVGGQEVIRGTITTGSIAEFLIYVNLLTWPVTALGWTSSLVQRAEASQARINEFMHQQTDIVSRQNIEQEIQGDIVFDHVSFTYPDTGIQALRDVSFRIRPGQTLAVIGNTGSGKSTIAALLCRLYDVTEGQIEVDSVDVRDFSLNSLREQIGYVPQDVFLFSDSIRNNINFGLDQPSEEKMQQAAKDANVYENIIRFPEGFDTKLGERGITLSGGQKQRVSIARALVKEPKILILDDSLSAVDTNTENAILNSLQRIMHNRTSLIISHRVSSVKLADEILVLDDGVIVQHGTHEALMAEETGLYRALYERQLQSEEA</sequence>
<keyword evidence="4 10" id="KW-0067">ATP-binding</keyword>
<dbReference type="SMART" id="SM00382">
    <property type="entry name" value="AAA"/>
    <property type="match status" value="1"/>
</dbReference>
<feature type="domain" description="ABC transmembrane type-1" evidence="9">
    <location>
        <begin position="19"/>
        <end position="319"/>
    </location>
</feature>
<accession>A0ABS8AMH9</accession>
<dbReference type="PROSITE" id="PS50929">
    <property type="entry name" value="ABC_TM1F"/>
    <property type="match status" value="1"/>
</dbReference>
<dbReference type="InterPro" id="IPR039421">
    <property type="entry name" value="Type_1_exporter"/>
</dbReference>
<dbReference type="Proteomes" id="UP001165297">
    <property type="component" value="Unassembled WGS sequence"/>
</dbReference>
<dbReference type="GO" id="GO:0005524">
    <property type="term" value="F:ATP binding"/>
    <property type="evidence" value="ECO:0007669"/>
    <property type="project" value="UniProtKB-KW"/>
</dbReference>
<keyword evidence="5 7" id="KW-1133">Transmembrane helix</keyword>
<feature type="transmembrane region" description="Helical" evidence="7">
    <location>
        <begin position="176"/>
        <end position="194"/>
    </location>
</feature>
<comment type="caution">
    <text evidence="10">The sequence shown here is derived from an EMBL/GenBank/DDBJ whole genome shotgun (WGS) entry which is preliminary data.</text>
</comment>
<dbReference type="InterPro" id="IPR011527">
    <property type="entry name" value="ABC1_TM_dom"/>
</dbReference>
<organism evidence="10 11">
    <name type="scientific">Hymenobacter nitidus</name>
    <dbReference type="NCBI Taxonomy" id="2880929"/>
    <lineage>
        <taxon>Bacteria</taxon>
        <taxon>Pseudomonadati</taxon>
        <taxon>Bacteroidota</taxon>
        <taxon>Cytophagia</taxon>
        <taxon>Cytophagales</taxon>
        <taxon>Hymenobacteraceae</taxon>
        <taxon>Hymenobacter</taxon>
    </lineage>
</organism>
<evidence type="ECO:0000259" key="8">
    <source>
        <dbReference type="PROSITE" id="PS50893"/>
    </source>
</evidence>
<dbReference type="RefSeq" id="WP_226189907.1">
    <property type="nucleotide sequence ID" value="NZ_JAJADQ010000014.1"/>
</dbReference>
<keyword evidence="3" id="KW-0547">Nucleotide-binding</keyword>